<dbReference type="AlphaFoldDB" id="A0A5J6WL35"/>
<evidence type="ECO:0000313" key="7">
    <source>
        <dbReference type="Proteomes" id="UP000327424"/>
    </source>
</evidence>
<dbReference type="KEGG" id="mmaa:FR932_07955"/>
<comment type="similarity">
    <text evidence="1">Belongs to the Gfa family.</text>
</comment>
<evidence type="ECO:0000259" key="5">
    <source>
        <dbReference type="PROSITE" id="PS51891"/>
    </source>
</evidence>
<organism evidence="6 7">
    <name type="scientific">Moritella marina ATCC 15381</name>
    <dbReference type="NCBI Taxonomy" id="1202962"/>
    <lineage>
        <taxon>Bacteria</taxon>
        <taxon>Pseudomonadati</taxon>
        <taxon>Pseudomonadota</taxon>
        <taxon>Gammaproteobacteria</taxon>
        <taxon>Alteromonadales</taxon>
        <taxon>Moritellaceae</taxon>
        <taxon>Moritella</taxon>
    </lineage>
</organism>
<dbReference type="Pfam" id="PF04828">
    <property type="entry name" value="GFA"/>
    <property type="match status" value="1"/>
</dbReference>
<dbReference type="OrthoDB" id="4188830at2"/>
<dbReference type="InterPro" id="IPR011057">
    <property type="entry name" value="Mss4-like_sf"/>
</dbReference>
<dbReference type="Gene3D" id="3.90.1590.10">
    <property type="entry name" value="glutathione-dependent formaldehyde- activating enzyme (gfa)"/>
    <property type="match status" value="1"/>
</dbReference>
<sequence>MYTGSCLCGSIQFELNGAISDPIYCHCSRCRKSSGSAYATNGFVNASELNVTDIKNVLKYYESSEGKRKYFCSTCGSPIYSSNSEKPDKLRIRLGVIDSDIIERPISHNFITSKGNWEELDATLPMYEKHEPSRQ</sequence>
<dbReference type="PROSITE" id="PS51891">
    <property type="entry name" value="CENP_V_GFA"/>
    <property type="match status" value="1"/>
</dbReference>
<protein>
    <submittedName>
        <fullName evidence="6">GFA family protein</fullName>
    </submittedName>
</protein>
<keyword evidence="4" id="KW-0456">Lyase</keyword>
<evidence type="ECO:0000256" key="1">
    <source>
        <dbReference type="ARBA" id="ARBA00005495"/>
    </source>
</evidence>
<evidence type="ECO:0000256" key="2">
    <source>
        <dbReference type="ARBA" id="ARBA00022723"/>
    </source>
</evidence>
<dbReference type="EMBL" id="CP044399">
    <property type="protein sequence ID" value="QFI37790.1"/>
    <property type="molecule type" value="Genomic_DNA"/>
</dbReference>
<dbReference type="PANTHER" id="PTHR33337:SF40">
    <property type="entry name" value="CENP-V_GFA DOMAIN-CONTAINING PROTEIN-RELATED"/>
    <property type="match status" value="1"/>
</dbReference>
<keyword evidence="7" id="KW-1185">Reference proteome</keyword>
<dbReference type="SUPFAM" id="SSF51316">
    <property type="entry name" value="Mss4-like"/>
    <property type="match status" value="1"/>
</dbReference>
<dbReference type="GO" id="GO:0016846">
    <property type="term" value="F:carbon-sulfur lyase activity"/>
    <property type="evidence" value="ECO:0007669"/>
    <property type="project" value="InterPro"/>
</dbReference>
<gene>
    <name evidence="6" type="ORF">FR932_07955</name>
</gene>
<evidence type="ECO:0000256" key="4">
    <source>
        <dbReference type="ARBA" id="ARBA00023239"/>
    </source>
</evidence>
<dbReference type="GO" id="GO:0046872">
    <property type="term" value="F:metal ion binding"/>
    <property type="evidence" value="ECO:0007669"/>
    <property type="project" value="UniProtKB-KW"/>
</dbReference>
<keyword evidence="3" id="KW-0862">Zinc</keyword>
<proteinExistence type="inferred from homology"/>
<keyword evidence="2" id="KW-0479">Metal-binding</keyword>
<reference evidence="6 7" key="1">
    <citation type="submission" date="2019-09" db="EMBL/GenBank/DDBJ databases">
        <title>Hybrid Assembly of the complete Genome of the Deep-Sea Bacterium Moritella marina from long Nanopore and Illumina reads.</title>
        <authorList>
            <person name="Magin S."/>
            <person name="Georgoulis A."/>
            <person name="Papadimitriou K."/>
            <person name="Iliakis G."/>
            <person name="Vorgias C.E."/>
        </authorList>
    </citation>
    <scope>NUCLEOTIDE SEQUENCE [LARGE SCALE GENOMIC DNA]</scope>
    <source>
        <strain evidence="6 7">MP-1</strain>
    </source>
</reference>
<accession>A0A5J6WL35</accession>
<evidence type="ECO:0000313" key="6">
    <source>
        <dbReference type="EMBL" id="QFI37790.1"/>
    </source>
</evidence>
<dbReference type="PANTHER" id="PTHR33337">
    <property type="entry name" value="GFA DOMAIN-CONTAINING PROTEIN"/>
    <property type="match status" value="1"/>
</dbReference>
<feature type="domain" description="CENP-V/GFA" evidence="5">
    <location>
        <begin position="2"/>
        <end position="121"/>
    </location>
</feature>
<dbReference type="Proteomes" id="UP000327424">
    <property type="component" value="Chromosome"/>
</dbReference>
<name>A0A5J6WL35_MORMI</name>
<dbReference type="RefSeq" id="WP_036336468.1">
    <property type="nucleotide sequence ID" value="NZ_ALOE01000006.1"/>
</dbReference>
<dbReference type="InterPro" id="IPR006913">
    <property type="entry name" value="CENP-V/GFA"/>
</dbReference>
<evidence type="ECO:0000256" key="3">
    <source>
        <dbReference type="ARBA" id="ARBA00022833"/>
    </source>
</evidence>